<dbReference type="KEGG" id="abac:LuPra_03651"/>
<dbReference type="PANTHER" id="PTHR30385">
    <property type="entry name" value="SIGMA FACTOR F FLAGELLAR"/>
    <property type="match status" value="1"/>
</dbReference>
<dbReference type="SUPFAM" id="SSF88659">
    <property type="entry name" value="Sigma3 and sigma4 domains of RNA polymerase sigma factors"/>
    <property type="match status" value="2"/>
</dbReference>
<dbReference type="NCBIfam" id="NF005413">
    <property type="entry name" value="PRK06986.1"/>
    <property type="match status" value="1"/>
</dbReference>
<dbReference type="STRING" id="1855912.LuPra_03651"/>
<dbReference type="GO" id="GO:0003677">
    <property type="term" value="F:DNA binding"/>
    <property type="evidence" value="ECO:0007669"/>
    <property type="project" value="UniProtKB-KW"/>
</dbReference>
<dbReference type="Pfam" id="PF04542">
    <property type="entry name" value="Sigma70_r2"/>
    <property type="match status" value="1"/>
</dbReference>
<accession>A0A143PPR6</accession>
<organism evidence="6 7">
    <name type="scientific">Luteitalea pratensis</name>
    <dbReference type="NCBI Taxonomy" id="1855912"/>
    <lineage>
        <taxon>Bacteria</taxon>
        <taxon>Pseudomonadati</taxon>
        <taxon>Acidobacteriota</taxon>
        <taxon>Vicinamibacteria</taxon>
        <taxon>Vicinamibacterales</taxon>
        <taxon>Vicinamibacteraceae</taxon>
        <taxon>Luteitalea</taxon>
    </lineage>
</organism>
<evidence type="ECO:0000256" key="4">
    <source>
        <dbReference type="ARBA" id="ARBA00023163"/>
    </source>
</evidence>
<dbReference type="GO" id="GO:0006352">
    <property type="term" value="P:DNA-templated transcription initiation"/>
    <property type="evidence" value="ECO:0007669"/>
    <property type="project" value="InterPro"/>
</dbReference>
<evidence type="ECO:0000256" key="2">
    <source>
        <dbReference type="ARBA" id="ARBA00023082"/>
    </source>
</evidence>
<dbReference type="PROSITE" id="PS00715">
    <property type="entry name" value="SIGMA70_1"/>
    <property type="match status" value="1"/>
</dbReference>
<gene>
    <name evidence="6" type="primary">fliA_1</name>
    <name evidence="6" type="ORF">LuPra_03651</name>
</gene>
<keyword evidence="3" id="KW-0238">DNA-binding</keyword>
<dbReference type="CDD" id="cd06171">
    <property type="entry name" value="Sigma70_r4"/>
    <property type="match status" value="1"/>
</dbReference>
<evidence type="ECO:0000313" key="7">
    <source>
        <dbReference type="Proteomes" id="UP000076079"/>
    </source>
</evidence>
<dbReference type="InterPro" id="IPR013324">
    <property type="entry name" value="RNA_pol_sigma_r3/r4-like"/>
</dbReference>
<evidence type="ECO:0000259" key="5">
    <source>
        <dbReference type="PROSITE" id="PS00715"/>
    </source>
</evidence>
<reference evidence="7" key="2">
    <citation type="submission" date="2016-04" db="EMBL/GenBank/DDBJ databases">
        <title>First Complete Genome Sequence of a Subdivision 6 Acidobacterium.</title>
        <authorList>
            <person name="Huang S."/>
            <person name="Vieira S."/>
            <person name="Bunk B."/>
            <person name="Riedel T."/>
            <person name="Sproeer C."/>
            <person name="Overmann J."/>
        </authorList>
    </citation>
    <scope>NUCLEOTIDE SEQUENCE [LARGE SCALE GENOMIC DNA]</scope>
    <source>
        <strain evidence="7">DSM 100886 HEG_-6_39</strain>
    </source>
</reference>
<dbReference type="AlphaFoldDB" id="A0A143PPR6"/>
<keyword evidence="1" id="KW-0805">Transcription regulation</keyword>
<dbReference type="SUPFAM" id="SSF88946">
    <property type="entry name" value="Sigma2 domain of RNA polymerase sigma factors"/>
    <property type="match status" value="1"/>
</dbReference>
<evidence type="ECO:0000313" key="6">
    <source>
        <dbReference type="EMBL" id="AMY10421.1"/>
    </source>
</evidence>
<proteinExistence type="predicted"/>
<dbReference type="Pfam" id="PF04539">
    <property type="entry name" value="Sigma70_r3"/>
    <property type="match status" value="1"/>
</dbReference>
<evidence type="ECO:0000256" key="1">
    <source>
        <dbReference type="ARBA" id="ARBA00023015"/>
    </source>
</evidence>
<dbReference type="EMBL" id="CP015136">
    <property type="protein sequence ID" value="AMY10421.1"/>
    <property type="molecule type" value="Genomic_DNA"/>
</dbReference>
<dbReference type="NCBIfam" id="TIGR02479">
    <property type="entry name" value="FliA_WhiG"/>
    <property type="match status" value="1"/>
</dbReference>
<evidence type="ECO:0000256" key="3">
    <source>
        <dbReference type="ARBA" id="ARBA00023125"/>
    </source>
</evidence>
<dbReference type="InterPro" id="IPR014284">
    <property type="entry name" value="RNA_pol_sigma-70_dom"/>
</dbReference>
<dbReference type="PIRSF" id="PIRSF000770">
    <property type="entry name" value="RNA_pol_sigma-SigE/K"/>
    <property type="match status" value="1"/>
</dbReference>
<feature type="domain" description="RNA polymerase sigma-70" evidence="5">
    <location>
        <begin position="43"/>
        <end position="56"/>
    </location>
</feature>
<dbReference type="Pfam" id="PF04545">
    <property type="entry name" value="Sigma70_r4"/>
    <property type="match status" value="1"/>
</dbReference>
<reference evidence="6 7" key="1">
    <citation type="journal article" date="2016" name="Genome Announc.">
        <title>First Complete Genome Sequence of a Subdivision 6 Acidobacterium Strain.</title>
        <authorList>
            <person name="Huang S."/>
            <person name="Vieira S."/>
            <person name="Bunk B."/>
            <person name="Riedel T."/>
            <person name="Sproer C."/>
            <person name="Overmann J."/>
        </authorList>
    </citation>
    <scope>NUCLEOTIDE SEQUENCE [LARGE SCALE GENOMIC DNA]</scope>
    <source>
        <strain evidence="7">DSM 100886 HEG_-6_39</strain>
    </source>
</reference>
<keyword evidence="2" id="KW-0731">Sigma factor</keyword>
<keyword evidence="4" id="KW-0804">Transcription</keyword>
<dbReference type="Gene3D" id="1.20.140.160">
    <property type="match status" value="1"/>
</dbReference>
<dbReference type="GO" id="GO:0016987">
    <property type="term" value="F:sigma factor activity"/>
    <property type="evidence" value="ECO:0007669"/>
    <property type="project" value="UniProtKB-KW"/>
</dbReference>
<dbReference type="InterPro" id="IPR007627">
    <property type="entry name" value="RNA_pol_sigma70_r2"/>
</dbReference>
<dbReference type="PRINTS" id="PR00046">
    <property type="entry name" value="SIGMA70FCT"/>
</dbReference>
<keyword evidence="7" id="KW-1185">Reference proteome</keyword>
<dbReference type="NCBIfam" id="TIGR02937">
    <property type="entry name" value="sigma70-ECF"/>
    <property type="match status" value="1"/>
</dbReference>
<dbReference type="GO" id="GO:0003899">
    <property type="term" value="F:DNA-directed RNA polymerase activity"/>
    <property type="evidence" value="ECO:0007669"/>
    <property type="project" value="InterPro"/>
</dbReference>
<dbReference type="Gene3D" id="1.10.1740.10">
    <property type="match status" value="1"/>
</dbReference>
<dbReference type="InterPro" id="IPR013325">
    <property type="entry name" value="RNA_pol_sigma_r2"/>
</dbReference>
<dbReference type="PANTHER" id="PTHR30385:SF7">
    <property type="entry name" value="RNA POLYMERASE SIGMA FACTOR FLIA"/>
    <property type="match status" value="1"/>
</dbReference>
<protein>
    <submittedName>
        <fullName evidence="6">Sigma-F factor</fullName>
    </submittedName>
</protein>
<sequence length="248" mass="27711">MPVLIPQASHMDRDQLVIAHVGLVKAMAHRLAQRLPAQVEMTDLISVGVMGLIDAAGRYKVSMGVPFDAFARRRVQGAMLDALRDLDWAPRSLRRMRRELDGAVAKLRAELKREPTEDEVAGQMQMSPSEYDKAMDQVRTLDVGAIRQLDATGEDGQPLLELCIDVDEGPDAQLERKELRVLLAQAIMELPERERQILALYYEEEMTMAEIGAVIGVCESRVSQLRSLALSRLRTSLKARLQKPGTRA</sequence>
<name>A0A143PPR6_LUTPR</name>
<dbReference type="InterPro" id="IPR012845">
    <property type="entry name" value="RNA_pol_sigma_FliA_WhiG"/>
</dbReference>
<dbReference type="Proteomes" id="UP000076079">
    <property type="component" value="Chromosome"/>
</dbReference>
<dbReference type="OrthoDB" id="9799825at2"/>
<dbReference type="RefSeq" id="WP_157899358.1">
    <property type="nucleotide sequence ID" value="NZ_CP015136.1"/>
</dbReference>
<dbReference type="InterPro" id="IPR007630">
    <property type="entry name" value="RNA_pol_sigma70_r4"/>
</dbReference>
<dbReference type="InterPro" id="IPR007624">
    <property type="entry name" value="RNA_pol_sigma70_r3"/>
</dbReference>
<dbReference type="InterPro" id="IPR000943">
    <property type="entry name" value="RNA_pol_sigma70"/>
</dbReference>